<keyword evidence="1" id="KW-0479">Metal-binding</keyword>
<dbReference type="SUPFAM" id="SSF53098">
    <property type="entry name" value="Ribonuclease H-like"/>
    <property type="match status" value="1"/>
</dbReference>
<dbReference type="PANTHER" id="PTHR42648:SF20">
    <property type="entry name" value="RNA-DIRECTED DNA POLYMERASE"/>
    <property type="match status" value="1"/>
</dbReference>
<accession>A0ABR2Q8A8</accession>
<name>A0ABR2Q8A8_9ROSI</name>
<comment type="caution">
    <text evidence="4">The sequence shown here is derived from an EMBL/GenBank/DDBJ whole genome shotgun (WGS) entry which is preliminary data.</text>
</comment>
<dbReference type="InterPro" id="IPR039537">
    <property type="entry name" value="Retrotran_Ty1/copia-like"/>
</dbReference>
<evidence type="ECO:0000313" key="4">
    <source>
        <dbReference type="EMBL" id="KAK8996898.1"/>
    </source>
</evidence>
<keyword evidence="5" id="KW-1185">Reference proteome</keyword>
<organism evidence="4 5">
    <name type="scientific">Hibiscus sabdariffa</name>
    <name type="common">roselle</name>
    <dbReference type="NCBI Taxonomy" id="183260"/>
    <lineage>
        <taxon>Eukaryota</taxon>
        <taxon>Viridiplantae</taxon>
        <taxon>Streptophyta</taxon>
        <taxon>Embryophyta</taxon>
        <taxon>Tracheophyta</taxon>
        <taxon>Spermatophyta</taxon>
        <taxon>Magnoliopsida</taxon>
        <taxon>eudicotyledons</taxon>
        <taxon>Gunneridae</taxon>
        <taxon>Pentapetalae</taxon>
        <taxon>rosids</taxon>
        <taxon>malvids</taxon>
        <taxon>Malvales</taxon>
        <taxon>Malvaceae</taxon>
        <taxon>Malvoideae</taxon>
        <taxon>Hibiscus</taxon>
    </lineage>
</organism>
<dbReference type="InterPro" id="IPR043502">
    <property type="entry name" value="DNA/RNA_pol_sf"/>
</dbReference>
<dbReference type="Pfam" id="PF07727">
    <property type="entry name" value="RVT_2"/>
    <property type="match status" value="1"/>
</dbReference>
<dbReference type="Pfam" id="PF25597">
    <property type="entry name" value="SH3_retrovirus"/>
    <property type="match status" value="1"/>
</dbReference>
<evidence type="ECO:0000259" key="3">
    <source>
        <dbReference type="PROSITE" id="PS50994"/>
    </source>
</evidence>
<dbReference type="InterPro" id="IPR012337">
    <property type="entry name" value="RNaseH-like_sf"/>
</dbReference>
<dbReference type="PANTHER" id="PTHR42648">
    <property type="entry name" value="TRANSPOSASE, PUTATIVE-RELATED"/>
    <property type="match status" value="1"/>
</dbReference>
<dbReference type="PROSITE" id="PS50994">
    <property type="entry name" value="INTEGRASE"/>
    <property type="match status" value="1"/>
</dbReference>
<feature type="domain" description="Integrase catalytic" evidence="3">
    <location>
        <begin position="25"/>
        <end position="202"/>
    </location>
</feature>
<dbReference type="InterPro" id="IPR013103">
    <property type="entry name" value="RVT_2"/>
</dbReference>
<gene>
    <name evidence="4" type="ORF">V6N11_020394</name>
</gene>
<evidence type="ECO:0000313" key="5">
    <source>
        <dbReference type="Proteomes" id="UP001396334"/>
    </source>
</evidence>
<dbReference type="Proteomes" id="UP001396334">
    <property type="component" value="Unassembled WGS sequence"/>
</dbReference>
<dbReference type="Gene3D" id="3.30.420.10">
    <property type="entry name" value="Ribonuclease H-like superfamily/Ribonuclease H"/>
    <property type="match status" value="1"/>
</dbReference>
<proteinExistence type="predicted"/>
<evidence type="ECO:0000256" key="2">
    <source>
        <dbReference type="ARBA" id="ARBA00022801"/>
    </source>
</evidence>
<dbReference type="SUPFAM" id="SSF56672">
    <property type="entry name" value="DNA/RNA polymerases"/>
    <property type="match status" value="1"/>
</dbReference>
<dbReference type="EMBL" id="JBBPBN010000043">
    <property type="protein sequence ID" value="KAK8996898.1"/>
    <property type="molecule type" value="Genomic_DNA"/>
</dbReference>
<sequence>MMKMNILSKLDITNFNKCEICVEAKHAKPHFKTVSNRKTELLELIHTDLADFRNTDSKGGKHYYITFVDDFSRYTKVYLLRTKDEAENFFLVYKAEVENQLDRRIKRFRSDRGGEYGSNFLKEVCEKNDIIHETSSPYFPQQNSIAERKNITLKDMMNSLLISSGLSDNMWGDDILSANHILNRVPHKKLDHTPYELWKGYAPNLKYLKVWGCLAKVGLPDFKKSTIGSKTIDAVFIEYATNSVAYQFMFLHDYSICESRDVVFFENIFPLKKPRLDSETQIEKLTSTSSSVPARLQFLNGELNEEIYMEQLFGFEAPGMEDKIRKLNKSLYGLKQAPKQCPNIESINKTKSFVSTKFEMTDLGEVDVILGVKVTKTEKGFSLGQTHNVEKVLKKFNSFDVIHVRTSYDFSIHLFKNKGSFVSQTEYAKIIGSLMFLMNCTRPDIVYAVSRLSRYTHNPSNEHWIALKHLLKYLRGTMDWKINFVGFPVVLEGYCDANWVSDNDEVSSTSGYVFTLGGAAISWKSSKTTCIARSTMESEFIALDLARQEAEWLRNLLAEIPLWGRPTPLVSLLCDSQAAISVAKSQAYNGKKRHIRIRHESVRHLIRNGVLSLEYVRSERNLADPLTKGLSQKLVLDSSRGMGLKPIG</sequence>
<evidence type="ECO:0000256" key="1">
    <source>
        <dbReference type="ARBA" id="ARBA00022723"/>
    </source>
</evidence>
<dbReference type="CDD" id="cd09272">
    <property type="entry name" value="RNase_HI_RT_Ty1"/>
    <property type="match status" value="1"/>
</dbReference>
<dbReference type="InterPro" id="IPR036397">
    <property type="entry name" value="RNaseH_sf"/>
</dbReference>
<protein>
    <recommendedName>
        <fullName evidence="3">Integrase catalytic domain-containing protein</fullName>
    </recommendedName>
</protein>
<dbReference type="Pfam" id="PF00665">
    <property type="entry name" value="rve"/>
    <property type="match status" value="1"/>
</dbReference>
<dbReference type="InterPro" id="IPR057670">
    <property type="entry name" value="SH3_retrovirus"/>
</dbReference>
<dbReference type="InterPro" id="IPR001584">
    <property type="entry name" value="Integrase_cat-core"/>
</dbReference>
<reference evidence="4 5" key="1">
    <citation type="journal article" date="2024" name="G3 (Bethesda)">
        <title>Genome assembly of Hibiscus sabdariffa L. provides insights into metabolisms of medicinal natural products.</title>
        <authorList>
            <person name="Kim T."/>
        </authorList>
    </citation>
    <scope>NUCLEOTIDE SEQUENCE [LARGE SCALE GENOMIC DNA]</scope>
    <source>
        <strain evidence="4">TK-2024</strain>
        <tissue evidence="4">Old leaves</tissue>
    </source>
</reference>
<keyword evidence="2" id="KW-0378">Hydrolase</keyword>